<organism evidence="4 5">
    <name type="scientific">Trichobilharzia regenti</name>
    <name type="common">Nasal bird schistosome</name>
    <dbReference type="NCBI Taxonomy" id="157069"/>
    <lineage>
        <taxon>Eukaryota</taxon>
        <taxon>Metazoa</taxon>
        <taxon>Spiralia</taxon>
        <taxon>Lophotrochozoa</taxon>
        <taxon>Platyhelminthes</taxon>
        <taxon>Trematoda</taxon>
        <taxon>Digenea</taxon>
        <taxon>Strigeidida</taxon>
        <taxon>Schistosomatoidea</taxon>
        <taxon>Schistosomatidae</taxon>
        <taxon>Trichobilharzia</taxon>
    </lineage>
</organism>
<dbReference type="SUPFAM" id="SSF47862">
    <property type="entry name" value="Saposin"/>
    <property type="match status" value="1"/>
</dbReference>
<feature type="domain" description="Saposin B-type" evidence="3">
    <location>
        <begin position="63"/>
        <end position="139"/>
    </location>
</feature>
<dbReference type="PROSITE" id="PS50015">
    <property type="entry name" value="SAP_B"/>
    <property type="match status" value="1"/>
</dbReference>
<keyword evidence="2" id="KW-1133">Transmembrane helix</keyword>
<keyword evidence="2" id="KW-0812">Transmembrane</keyword>
<dbReference type="AlphaFoldDB" id="A0AA85K8B9"/>
<dbReference type="WBParaSite" id="TREG1_72350.1">
    <property type="protein sequence ID" value="TREG1_72350.1"/>
    <property type="gene ID" value="TREG1_72350"/>
</dbReference>
<evidence type="ECO:0000256" key="1">
    <source>
        <dbReference type="ARBA" id="ARBA00023157"/>
    </source>
</evidence>
<reference evidence="4" key="1">
    <citation type="submission" date="2022-06" db="EMBL/GenBank/DDBJ databases">
        <authorList>
            <person name="Berger JAMES D."/>
            <person name="Berger JAMES D."/>
        </authorList>
    </citation>
    <scope>NUCLEOTIDE SEQUENCE [LARGE SCALE GENOMIC DNA]</scope>
</reference>
<dbReference type="InterPro" id="IPR008139">
    <property type="entry name" value="SaposinB_dom"/>
</dbReference>
<accession>A0AA85K8B9</accession>
<feature type="transmembrane region" description="Helical" evidence="2">
    <location>
        <begin position="18"/>
        <end position="36"/>
    </location>
</feature>
<name>A0AA85K8B9_TRIRE</name>
<evidence type="ECO:0000313" key="4">
    <source>
        <dbReference type="Proteomes" id="UP000050795"/>
    </source>
</evidence>
<dbReference type="InterPro" id="IPR011001">
    <property type="entry name" value="Saposin-like"/>
</dbReference>
<reference evidence="5" key="2">
    <citation type="submission" date="2023-11" db="UniProtKB">
        <authorList>
            <consortium name="WormBaseParasite"/>
        </authorList>
    </citation>
    <scope>IDENTIFICATION</scope>
</reference>
<keyword evidence="4" id="KW-1185">Reference proteome</keyword>
<evidence type="ECO:0000256" key="2">
    <source>
        <dbReference type="SAM" id="Phobius"/>
    </source>
</evidence>
<keyword evidence="1" id="KW-1015">Disulfide bond</keyword>
<keyword evidence="2" id="KW-0472">Membrane</keyword>
<evidence type="ECO:0000313" key="5">
    <source>
        <dbReference type="WBParaSite" id="TREG1_72350.1"/>
    </source>
</evidence>
<dbReference type="Gene3D" id="1.10.225.10">
    <property type="entry name" value="Saposin-like"/>
    <property type="match status" value="1"/>
</dbReference>
<dbReference type="Proteomes" id="UP000050795">
    <property type="component" value="Unassembled WGS sequence"/>
</dbReference>
<sequence length="139" mass="15981">MTADINGSKYFFYSRMRATWIILCAVMVDATVQLGLNRKKLDFENHGELLREKKLIDEMNKQYVDVCSGCTAVVLSLKLILHFETVVNYVNVIIDRLCIFVGPYSSECTFVAQNFASKLIDLLENATVPRICQKWRMCQ</sequence>
<proteinExistence type="predicted"/>
<protein>
    <recommendedName>
        <fullName evidence="3">Saposin B-type domain-containing protein</fullName>
    </recommendedName>
</protein>
<evidence type="ECO:0000259" key="3">
    <source>
        <dbReference type="PROSITE" id="PS50015"/>
    </source>
</evidence>